<dbReference type="EMBL" id="JAVRAA010000005">
    <property type="protein sequence ID" value="MDT0337717.1"/>
    <property type="molecule type" value="Genomic_DNA"/>
</dbReference>
<organism evidence="1">
    <name type="scientific">Herbaspirillum huttiense subsp. nephrolepidis</name>
    <dbReference type="NCBI Taxonomy" id="3075126"/>
    <lineage>
        <taxon>Bacteria</taxon>
        <taxon>Pseudomonadati</taxon>
        <taxon>Pseudomonadota</taxon>
        <taxon>Betaproteobacteria</taxon>
        <taxon>Burkholderiales</taxon>
        <taxon>Oxalobacteraceae</taxon>
        <taxon>Herbaspirillum</taxon>
    </lineage>
</organism>
<protein>
    <submittedName>
        <fullName evidence="1">Uncharacterized protein</fullName>
    </submittedName>
</protein>
<reference evidence="1" key="1">
    <citation type="submission" date="2023-02" db="EMBL/GenBank/DDBJ databases">
        <title>Description of Herbaspirillum huttiense subsp. nephrolepsisexaltata and Herbaspirillum huttiense subsp. lycopersicon.</title>
        <authorList>
            <person name="Poudel M."/>
            <person name="Sharma A."/>
            <person name="Goss E."/>
            <person name="Tapia J.H."/>
            <person name="Harmon C.M."/>
            <person name="Jones J.B."/>
        </authorList>
    </citation>
    <scope>NUCLEOTIDE SEQUENCE</scope>
    <source>
        <strain evidence="1">NC40101</strain>
    </source>
</reference>
<name>A0AAE4G8D1_9BURK</name>
<proteinExistence type="predicted"/>
<dbReference type="RefSeq" id="WP_284078265.1">
    <property type="nucleotide sequence ID" value="NZ_JAVLSM010000007.1"/>
</dbReference>
<sequence length="87" mass="10085">MARFSMAKEFEVKESVDSPTIARLRSIADDGKVGAHSLKHRHPRFADRFTQPHYYAWFKMNGTQYAEDAETLDDLNMILERDYLCSG</sequence>
<accession>A0AAE4G8D1</accession>
<gene>
    <name evidence="1" type="ORF">RJN63_12805</name>
</gene>
<dbReference type="AlphaFoldDB" id="A0AAE4G8D1"/>
<evidence type="ECO:0000313" key="1">
    <source>
        <dbReference type="EMBL" id="MDT0337717.1"/>
    </source>
</evidence>
<comment type="caution">
    <text evidence="1">The sequence shown here is derived from an EMBL/GenBank/DDBJ whole genome shotgun (WGS) entry which is preliminary data.</text>
</comment>